<dbReference type="Proteomes" id="UP000295414">
    <property type="component" value="Unassembled WGS sequence"/>
</dbReference>
<sequence length="438" mass="46542">MHRRTTALFALSATLLALPAASQQGKTPPVNLYIDVLTHDMAGMPDMGGMLGGLGGFMARRMGGAEQVRPTYPTTRSGGLTGQYLDMALLNTLKPGVAVEDQIPAGLQLGKSLTLVPFEPSTSGKGTSSPGKVPDVEVRISEYWGCGAGIRPGQPKVATFKVKGGDKPIDPKNPMAGMQGIAVEASGSLSQGLYAPDRDIDLKPGYVYWPNRQYGKQVPSGARLAGQHRISGDGIPASMQFQVEQAADFMPRLALRTQGGLDQAIALEWPSVERARAYFITAMHMQMLGEHAFALTVWSSADVPGAGSQLHTYLGGGTLDKWLRQKVLLPASATACSIPQGIFAGTSNLQGQQMAMPAMLMMTAYGPESWITYPPRPADPKQAWNPQWSVRLRARSTATAMLGLDFGGMPRMDGGEDGPPPPQKKPSMKGLLKGILGG</sequence>
<name>A0A4R3MYR5_9GAMM</name>
<comment type="caution">
    <text evidence="3">The sequence shown here is derived from an EMBL/GenBank/DDBJ whole genome shotgun (WGS) entry which is preliminary data.</text>
</comment>
<feature type="signal peptide" evidence="2">
    <location>
        <begin position="1"/>
        <end position="22"/>
    </location>
</feature>
<dbReference type="EMBL" id="SMAP01000008">
    <property type="protein sequence ID" value="TCT21830.1"/>
    <property type="molecule type" value="Genomic_DNA"/>
</dbReference>
<reference evidence="3 4" key="1">
    <citation type="submission" date="2019-03" db="EMBL/GenBank/DDBJ databases">
        <title>Genomic Encyclopedia of Type Strains, Phase IV (KMG-IV): sequencing the most valuable type-strain genomes for metagenomic binning, comparative biology and taxonomic classification.</title>
        <authorList>
            <person name="Goeker M."/>
        </authorList>
    </citation>
    <scope>NUCLEOTIDE SEQUENCE [LARGE SCALE GENOMIC DNA]</scope>
    <source>
        <strain evidence="3 4">DSM 13605</strain>
    </source>
</reference>
<evidence type="ECO:0000313" key="3">
    <source>
        <dbReference type="EMBL" id="TCT21830.1"/>
    </source>
</evidence>
<evidence type="ECO:0000256" key="2">
    <source>
        <dbReference type="SAM" id="SignalP"/>
    </source>
</evidence>
<keyword evidence="2" id="KW-0732">Signal</keyword>
<feature type="region of interest" description="Disordered" evidence="1">
    <location>
        <begin position="410"/>
        <end position="438"/>
    </location>
</feature>
<protein>
    <submittedName>
        <fullName evidence="3">Uncharacterized protein</fullName>
    </submittedName>
</protein>
<evidence type="ECO:0000313" key="4">
    <source>
        <dbReference type="Proteomes" id="UP000295414"/>
    </source>
</evidence>
<proteinExistence type="predicted"/>
<evidence type="ECO:0000256" key="1">
    <source>
        <dbReference type="SAM" id="MobiDB-lite"/>
    </source>
</evidence>
<organism evidence="3 4">
    <name type="scientific">Thermomonas haemolytica</name>
    <dbReference type="NCBI Taxonomy" id="141949"/>
    <lineage>
        <taxon>Bacteria</taxon>
        <taxon>Pseudomonadati</taxon>
        <taxon>Pseudomonadota</taxon>
        <taxon>Gammaproteobacteria</taxon>
        <taxon>Lysobacterales</taxon>
        <taxon>Lysobacteraceae</taxon>
        <taxon>Thermomonas</taxon>
    </lineage>
</organism>
<dbReference type="OrthoDB" id="5971789at2"/>
<accession>A0A4R3MYR5</accession>
<dbReference type="RefSeq" id="WP_114960642.1">
    <property type="nucleotide sequence ID" value="NZ_MSZW01000006.1"/>
</dbReference>
<gene>
    <name evidence="3" type="ORF">EDC34_10849</name>
</gene>
<feature type="chain" id="PRO_5020945602" evidence="2">
    <location>
        <begin position="23"/>
        <end position="438"/>
    </location>
</feature>
<dbReference type="AlphaFoldDB" id="A0A4R3MYR5"/>
<keyword evidence="4" id="KW-1185">Reference proteome</keyword>